<dbReference type="CDD" id="cd11386">
    <property type="entry name" value="MCP_signal"/>
    <property type="match status" value="1"/>
</dbReference>
<dbReference type="SUPFAM" id="SSF58104">
    <property type="entry name" value="Methyl-accepting chemotaxis protein (MCP) signaling domain"/>
    <property type="match status" value="1"/>
</dbReference>
<name>A0A1I5HLG1_9FIRM</name>
<evidence type="ECO:0000256" key="4">
    <source>
        <dbReference type="SAM" id="Phobius"/>
    </source>
</evidence>
<accession>A0A1I5HLG1</accession>
<feature type="transmembrane region" description="Helical" evidence="4">
    <location>
        <begin position="326"/>
        <end position="350"/>
    </location>
</feature>
<dbReference type="Proteomes" id="UP000198806">
    <property type="component" value="Unassembled WGS sequence"/>
</dbReference>
<protein>
    <submittedName>
        <fullName evidence="6">Methyl-accepting chemotaxis protein</fullName>
    </submittedName>
</protein>
<dbReference type="Gene3D" id="3.30.450.20">
    <property type="entry name" value="PAS domain"/>
    <property type="match status" value="1"/>
</dbReference>
<evidence type="ECO:0000256" key="2">
    <source>
        <dbReference type="PROSITE-ProRule" id="PRU00284"/>
    </source>
</evidence>
<dbReference type="Gene3D" id="6.10.340.10">
    <property type="match status" value="1"/>
</dbReference>
<dbReference type="RefSeq" id="WP_091687729.1">
    <property type="nucleotide sequence ID" value="NZ_BAABFM010000040.1"/>
</dbReference>
<feature type="domain" description="Methyl-accepting transducer" evidence="5">
    <location>
        <begin position="419"/>
        <end position="669"/>
    </location>
</feature>
<dbReference type="SMART" id="SM00283">
    <property type="entry name" value="MA"/>
    <property type="match status" value="1"/>
</dbReference>
<proteinExistence type="predicted"/>
<evidence type="ECO:0000256" key="1">
    <source>
        <dbReference type="ARBA" id="ARBA00023224"/>
    </source>
</evidence>
<dbReference type="InterPro" id="IPR004089">
    <property type="entry name" value="MCPsignal_dom"/>
</dbReference>
<dbReference type="PANTHER" id="PTHR32089">
    <property type="entry name" value="METHYL-ACCEPTING CHEMOTAXIS PROTEIN MCPB"/>
    <property type="match status" value="1"/>
</dbReference>
<dbReference type="PROSITE" id="PS50111">
    <property type="entry name" value="CHEMOTAXIS_TRANSDUC_2"/>
    <property type="match status" value="1"/>
</dbReference>
<organism evidence="6 7">
    <name type="scientific">Anaerocolumna aminovalerica</name>
    <dbReference type="NCBI Taxonomy" id="1527"/>
    <lineage>
        <taxon>Bacteria</taxon>
        <taxon>Bacillati</taxon>
        <taxon>Bacillota</taxon>
        <taxon>Clostridia</taxon>
        <taxon>Lachnospirales</taxon>
        <taxon>Lachnospiraceae</taxon>
        <taxon>Anaerocolumna</taxon>
    </lineage>
</organism>
<keyword evidence="4" id="KW-0472">Membrane</keyword>
<gene>
    <name evidence="6" type="ORF">SAMN04489757_13123</name>
</gene>
<feature type="region of interest" description="Disordered" evidence="3">
    <location>
        <begin position="1"/>
        <end position="23"/>
    </location>
</feature>
<evidence type="ECO:0000259" key="5">
    <source>
        <dbReference type="PROSITE" id="PS50111"/>
    </source>
</evidence>
<dbReference type="Pfam" id="PF00015">
    <property type="entry name" value="MCPsignal"/>
    <property type="match status" value="1"/>
</dbReference>
<evidence type="ECO:0000313" key="6">
    <source>
        <dbReference type="EMBL" id="SFO49142.1"/>
    </source>
</evidence>
<keyword evidence="1 2" id="KW-0807">Transducer</keyword>
<feature type="transmembrane region" description="Helical" evidence="4">
    <location>
        <begin position="41"/>
        <end position="62"/>
    </location>
</feature>
<reference evidence="6 7" key="1">
    <citation type="submission" date="2016-10" db="EMBL/GenBank/DDBJ databases">
        <authorList>
            <person name="de Groot N.N."/>
        </authorList>
    </citation>
    <scope>NUCLEOTIDE SEQUENCE [LARGE SCALE GENOMIC DNA]</scope>
    <source>
        <strain evidence="6 7">DSM 1283</strain>
    </source>
</reference>
<dbReference type="GO" id="GO:0007165">
    <property type="term" value="P:signal transduction"/>
    <property type="evidence" value="ECO:0007669"/>
    <property type="project" value="UniProtKB-KW"/>
</dbReference>
<keyword evidence="4" id="KW-0812">Transmembrane</keyword>
<dbReference type="STRING" id="1527.SAMN04489757_13123"/>
<dbReference type="GO" id="GO:0016020">
    <property type="term" value="C:membrane"/>
    <property type="evidence" value="ECO:0007669"/>
    <property type="project" value="InterPro"/>
</dbReference>
<dbReference type="EMBL" id="FOWD01000031">
    <property type="protein sequence ID" value="SFO49142.1"/>
    <property type="molecule type" value="Genomic_DNA"/>
</dbReference>
<sequence>MREGLKNSKYIDPSDKNCDGDNRKNEKNISKISKYFFSIRFKLIASFLVPIAFIILLGIVSFRVAADSIVRNYEIATLQSIDMASEYLRFGLESAENTGVQYMQDDTVTKHFLNLYSSDALEYRNREDRIINQLKTKKNTDEFIENIYIISDKVSSIATVPNLQSNLYEGFTKTDLGAYLKTNRMRHKWIGRNEYLDSKLGSSDDRYPLRYVRNFTSAEALMVIDISKDTVDKILENLKIDQTGFVGVVTEDGREITLNNSEEKLFYGEAFYQTAVTAKEETGAEYVDYRGQDYLFMYSKIGNTGIIICSLIPEKTITSQANNIKWITYAIVTLACIIAGLTCFGISIGIDKTIKEIIIGLKKAAKGDLTVCFHSRSKDEFQILINEIQNTFLNMKSLIMQAKELSREVSNSSVDVTKASGMFFKSTEDITSAMLEIEQGISQQAKESEQCLTQMDQLSQKIGLVSNNTREIAEIADKTIHNTKDGAVVTEHLNQQTKTTIEITTDIINKIEKLAEKSSTISNIVNVINEIADQTNLLSLNASIEAARAGSYGRGFSVVANEIRKLAEQSQKSVNDIKDIISSIQDDTKNAVQITLEAEKALKLQDGAVKNTMESFHNISVSVEDLMTYLNHITDNVGNMEDARISTTEAIENISSVMEEIAASTNTVNQSSNLQLSSVETLNKSASNLKENAKHLVDAVCKFQI</sequence>
<dbReference type="PANTHER" id="PTHR32089:SF112">
    <property type="entry name" value="LYSOZYME-LIKE PROTEIN-RELATED"/>
    <property type="match status" value="1"/>
</dbReference>
<feature type="compositionally biased region" description="Basic and acidic residues" evidence="3">
    <location>
        <begin position="12"/>
        <end position="23"/>
    </location>
</feature>
<dbReference type="OrthoDB" id="13222at2"/>
<dbReference type="AlphaFoldDB" id="A0A1I5HLG1"/>
<evidence type="ECO:0000313" key="7">
    <source>
        <dbReference type="Proteomes" id="UP000198806"/>
    </source>
</evidence>
<dbReference type="Gene3D" id="1.10.287.950">
    <property type="entry name" value="Methyl-accepting chemotaxis protein"/>
    <property type="match status" value="1"/>
</dbReference>
<keyword evidence="4" id="KW-1133">Transmembrane helix</keyword>
<evidence type="ECO:0000256" key="3">
    <source>
        <dbReference type="SAM" id="MobiDB-lite"/>
    </source>
</evidence>
<keyword evidence="7" id="KW-1185">Reference proteome</keyword>